<dbReference type="EMBL" id="BARS01018749">
    <property type="protein sequence ID" value="GAF97795.1"/>
    <property type="molecule type" value="Genomic_DNA"/>
</dbReference>
<proteinExistence type="predicted"/>
<gene>
    <name evidence="1" type="ORF">S01H1_30463</name>
</gene>
<comment type="caution">
    <text evidence="1">The sequence shown here is derived from an EMBL/GenBank/DDBJ whole genome shotgun (WGS) entry which is preliminary data.</text>
</comment>
<accession>X0VB00</accession>
<name>X0VB00_9ZZZZ</name>
<evidence type="ECO:0000313" key="1">
    <source>
        <dbReference type="EMBL" id="GAF97795.1"/>
    </source>
</evidence>
<reference evidence="1" key="1">
    <citation type="journal article" date="2014" name="Front. Microbiol.">
        <title>High frequency of phylogenetically diverse reductive dehalogenase-homologous genes in deep subseafloor sedimentary metagenomes.</title>
        <authorList>
            <person name="Kawai M."/>
            <person name="Futagami T."/>
            <person name="Toyoda A."/>
            <person name="Takaki Y."/>
            <person name="Nishi S."/>
            <person name="Hori S."/>
            <person name="Arai W."/>
            <person name="Tsubouchi T."/>
            <person name="Morono Y."/>
            <person name="Uchiyama I."/>
            <person name="Ito T."/>
            <person name="Fujiyama A."/>
            <person name="Inagaki F."/>
            <person name="Takami H."/>
        </authorList>
    </citation>
    <scope>NUCLEOTIDE SEQUENCE</scope>
    <source>
        <strain evidence="1">Expedition CK06-06</strain>
    </source>
</reference>
<protein>
    <submittedName>
        <fullName evidence="1">Uncharacterized protein</fullName>
    </submittedName>
</protein>
<feature type="non-terminal residue" evidence="1">
    <location>
        <position position="1"/>
    </location>
</feature>
<dbReference type="AlphaFoldDB" id="X0VB00"/>
<organism evidence="1">
    <name type="scientific">marine sediment metagenome</name>
    <dbReference type="NCBI Taxonomy" id="412755"/>
    <lineage>
        <taxon>unclassified sequences</taxon>
        <taxon>metagenomes</taxon>
        <taxon>ecological metagenomes</taxon>
    </lineage>
</organism>
<sequence>LGIDAFEYLRDAFPGLPTIILTAFPDKPELKRRGLPWDDFIKKRDFDEDETFRAQFLRELYQRMRVYRQTQDELHSPLEPSTTVTESLVERLARRHFKTEDTVEAVVWLTGADETEIRLIEINRTALPSETLELFRFAPSEDVPFPTLIADVTPKDWDKIQRGDIALPQGWDLESATVFWREEHLLREEEEDGLG</sequence>